<evidence type="ECO:0000313" key="1">
    <source>
        <dbReference type="EMBL" id="CAA9473443.1"/>
    </source>
</evidence>
<organism evidence="1">
    <name type="scientific">uncultured Solirubrobacteraceae bacterium</name>
    <dbReference type="NCBI Taxonomy" id="1162706"/>
    <lineage>
        <taxon>Bacteria</taxon>
        <taxon>Bacillati</taxon>
        <taxon>Actinomycetota</taxon>
        <taxon>Thermoleophilia</taxon>
        <taxon>Solirubrobacterales</taxon>
        <taxon>Solirubrobacteraceae</taxon>
        <taxon>environmental samples</taxon>
    </lineage>
</organism>
<accession>A0A6J4RKF7</accession>
<proteinExistence type="predicted"/>
<protein>
    <submittedName>
        <fullName evidence="1">Uncharacterized protein</fullName>
    </submittedName>
</protein>
<sequence length="105" mass="11543">MPYETAVHQWAAGLERLERAASDQRATLERVSGAVEDELRRRLGGPYTADELAALYDEGTAWGTDVAMTAAPEEPYAWDARVVVDAAFGRYLRGATDYVARHAQA</sequence>
<dbReference type="EMBL" id="CADCVJ010000113">
    <property type="protein sequence ID" value="CAA9473443.1"/>
    <property type="molecule type" value="Genomic_DNA"/>
</dbReference>
<name>A0A6J4RKF7_9ACTN</name>
<gene>
    <name evidence="1" type="ORF">AVDCRST_MAG38-1479</name>
</gene>
<dbReference type="AlphaFoldDB" id="A0A6J4RKF7"/>
<reference evidence="1" key="1">
    <citation type="submission" date="2020-02" db="EMBL/GenBank/DDBJ databases">
        <authorList>
            <person name="Meier V. D."/>
        </authorList>
    </citation>
    <scope>NUCLEOTIDE SEQUENCE</scope>
    <source>
        <strain evidence="1">AVDCRST_MAG38</strain>
    </source>
</reference>